<dbReference type="InterPro" id="IPR050613">
    <property type="entry name" value="Sec_Metabolite_Reg"/>
</dbReference>
<dbReference type="SMART" id="SM00066">
    <property type="entry name" value="GAL4"/>
    <property type="match status" value="1"/>
</dbReference>
<dbReference type="PANTHER" id="PTHR31001:SF40">
    <property type="entry name" value="ZN(II)2CYS6 TRANSCRIPTION FACTOR (EUROFUNG)"/>
    <property type="match status" value="1"/>
</dbReference>
<comment type="caution">
    <text evidence="4">The sequence shown here is derived from an EMBL/GenBank/DDBJ whole genome shotgun (WGS) entry which is preliminary data.</text>
</comment>
<evidence type="ECO:0000256" key="1">
    <source>
        <dbReference type="ARBA" id="ARBA00004123"/>
    </source>
</evidence>
<name>A0AAD7QUF5_9ASCO</name>
<dbReference type="GeneID" id="80880121"/>
<dbReference type="GO" id="GO:0005634">
    <property type="term" value="C:nucleus"/>
    <property type="evidence" value="ECO:0007669"/>
    <property type="project" value="UniProtKB-SubCell"/>
</dbReference>
<keyword evidence="5" id="KW-1185">Reference proteome</keyword>
<dbReference type="PANTHER" id="PTHR31001">
    <property type="entry name" value="UNCHARACTERIZED TRANSCRIPTIONAL REGULATORY PROTEIN"/>
    <property type="match status" value="1"/>
</dbReference>
<evidence type="ECO:0000313" key="5">
    <source>
        <dbReference type="Proteomes" id="UP001217417"/>
    </source>
</evidence>
<dbReference type="CDD" id="cd00067">
    <property type="entry name" value="GAL4"/>
    <property type="match status" value="1"/>
</dbReference>
<dbReference type="PROSITE" id="PS50048">
    <property type="entry name" value="ZN2_CY6_FUNGAL_2"/>
    <property type="match status" value="1"/>
</dbReference>
<feature type="domain" description="Zn(2)-C6 fungal-type" evidence="3">
    <location>
        <begin position="15"/>
        <end position="45"/>
    </location>
</feature>
<dbReference type="Pfam" id="PF00172">
    <property type="entry name" value="Zn_clus"/>
    <property type="match status" value="1"/>
</dbReference>
<dbReference type="CDD" id="cd12148">
    <property type="entry name" value="fungal_TF_MHR"/>
    <property type="match status" value="1"/>
</dbReference>
<evidence type="ECO:0000259" key="3">
    <source>
        <dbReference type="PROSITE" id="PS50048"/>
    </source>
</evidence>
<dbReference type="GO" id="GO:0000981">
    <property type="term" value="F:DNA-binding transcription factor activity, RNA polymerase II-specific"/>
    <property type="evidence" value="ECO:0007669"/>
    <property type="project" value="InterPro"/>
</dbReference>
<evidence type="ECO:0000256" key="2">
    <source>
        <dbReference type="ARBA" id="ARBA00023242"/>
    </source>
</evidence>
<gene>
    <name evidence="4" type="ORF">POJ06DRAFT_194479</name>
</gene>
<accession>A0AAD7QUF5</accession>
<dbReference type="SUPFAM" id="SSF57701">
    <property type="entry name" value="Zn2/Cys6 DNA-binding domain"/>
    <property type="match status" value="1"/>
</dbReference>
<evidence type="ECO:0000313" key="4">
    <source>
        <dbReference type="EMBL" id="KAJ8101644.1"/>
    </source>
</evidence>
<dbReference type="Gene3D" id="4.10.240.10">
    <property type="entry name" value="Zn(2)-C6 fungal-type DNA-binding domain"/>
    <property type="match status" value="1"/>
</dbReference>
<dbReference type="EMBL" id="JARPMG010000003">
    <property type="protein sequence ID" value="KAJ8101644.1"/>
    <property type="molecule type" value="Genomic_DNA"/>
</dbReference>
<sequence>MPQELRVRRNGQSQACEVCRLSKIRCDHATPVCGRCALRGLICVYHSAPMTRSRNTTSRIETLPKKRSYSYNPSLTLKEQQPSLHVNHRPAETSVFVKAPTHYGTTRLSAVFSASQAGFDSVIPDTLDEDIPASQVTAGNFNLTTDRDAAKRAQVKQAGKILLSFPTPQTCEVLLQHLDTTIDIHVSPTMIRQCLQQVWSEYGCHLSHPRSTKRIMEMSSDLCQNGKSPIVLSDEVSWYNWFGGPYLRWEMIAVLYSYFGLAFKCLQEWDPVFELPELQGLDRNTAAEKMRVCAAECLKVCENIDTKMNDIMVIALKNTWKLHSMIAPEGSNEMKPCSGVVISASVTAGLHRLALVTDETPLSEHRTALSAYGYFLDKSESIFNGRPPMLTLQYCIYRLPLDLSEDDLYGTPEEFASGKARLDSNGWDTSGRIHTTTWVRAQCLQIPIREEIVELAIGVNVHFTKQQIDNLNTKLDEVVASYPAKIQYRNRQHWVQKKAARELYIVTWIHLDVLRCRFLIERLNVSRSYSTGQALLDVAQEIMKEVLWFWLNRDELLHFNYSFDALVVYLGIPSSGVLCEELIKSTKQDQGGASLNFLRSDVIQSLTMFVGFLEWIRPTDSNYKLCWKLSKAIKRIVDSVLNAPSLTIQSQQQQAQSQTYFDSLGSYNRDSDVIQDESLAVGMDDLDDLNWMSTIDWTQGEWLDMNQ</sequence>
<keyword evidence="2" id="KW-0539">Nucleus</keyword>
<proteinExistence type="predicted"/>
<dbReference type="InterPro" id="IPR001138">
    <property type="entry name" value="Zn2Cys6_DnaBD"/>
</dbReference>
<dbReference type="RefSeq" id="XP_056045094.1">
    <property type="nucleotide sequence ID" value="XM_056184955.1"/>
</dbReference>
<dbReference type="AlphaFoldDB" id="A0AAD7QUF5"/>
<reference evidence="4" key="1">
    <citation type="submission" date="2023-03" db="EMBL/GenBank/DDBJ databases">
        <title>Near-Complete genome sequence of Lipomyces tetrasporous NRRL Y-64009, an oleaginous yeast capable of growing on lignocellulosic hydrolysates.</title>
        <authorList>
            <consortium name="Lawrence Berkeley National Laboratory"/>
            <person name="Jagtap S.S."/>
            <person name="Liu J.-J."/>
            <person name="Walukiewicz H.E."/>
            <person name="Pangilinan J."/>
            <person name="Lipzen A."/>
            <person name="Ahrendt S."/>
            <person name="Koriabine M."/>
            <person name="Cobaugh K."/>
            <person name="Salamov A."/>
            <person name="Yoshinaga Y."/>
            <person name="Ng V."/>
            <person name="Daum C."/>
            <person name="Grigoriev I.V."/>
            <person name="Slininger P.J."/>
            <person name="Dien B.S."/>
            <person name="Jin Y.-S."/>
            <person name="Rao C.V."/>
        </authorList>
    </citation>
    <scope>NUCLEOTIDE SEQUENCE</scope>
    <source>
        <strain evidence="4">NRRL Y-64009</strain>
    </source>
</reference>
<protein>
    <recommendedName>
        <fullName evidence="3">Zn(2)-C6 fungal-type domain-containing protein</fullName>
    </recommendedName>
</protein>
<organism evidence="4 5">
    <name type="scientific">Lipomyces tetrasporus</name>
    <dbReference type="NCBI Taxonomy" id="54092"/>
    <lineage>
        <taxon>Eukaryota</taxon>
        <taxon>Fungi</taxon>
        <taxon>Dikarya</taxon>
        <taxon>Ascomycota</taxon>
        <taxon>Saccharomycotina</taxon>
        <taxon>Lipomycetes</taxon>
        <taxon>Lipomycetales</taxon>
        <taxon>Lipomycetaceae</taxon>
        <taxon>Lipomyces</taxon>
    </lineage>
</organism>
<dbReference type="Proteomes" id="UP001217417">
    <property type="component" value="Unassembled WGS sequence"/>
</dbReference>
<comment type="subcellular location">
    <subcellularLocation>
        <location evidence="1">Nucleus</location>
    </subcellularLocation>
</comment>
<dbReference type="PROSITE" id="PS00463">
    <property type="entry name" value="ZN2_CY6_FUNGAL_1"/>
    <property type="match status" value="1"/>
</dbReference>
<dbReference type="InterPro" id="IPR036864">
    <property type="entry name" value="Zn2-C6_fun-type_DNA-bd_sf"/>
</dbReference>
<dbReference type="GO" id="GO:0008270">
    <property type="term" value="F:zinc ion binding"/>
    <property type="evidence" value="ECO:0007669"/>
    <property type="project" value="InterPro"/>
</dbReference>